<accession>A0A232EYU1</accession>
<feature type="compositionally biased region" description="Low complexity" evidence="1">
    <location>
        <begin position="61"/>
        <end position="89"/>
    </location>
</feature>
<dbReference type="Proteomes" id="UP000215335">
    <property type="component" value="Unassembled WGS sequence"/>
</dbReference>
<organism evidence="2 3">
    <name type="scientific">Trichomalopsis sarcophagae</name>
    <dbReference type="NCBI Taxonomy" id="543379"/>
    <lineage>
        <taxon>Eukaryota</taxon>
        <taxon>Metazoa</taxon>
        <taxon>Ecdysozoa</taxon>
        <taxon>Arthropoda</taxon>
        <taxon>Hexapoda</taxon>
        <taxon>Insecta</taxon>
        <taxon>Pterygota</taxon>
        <taxon>Neoptera</taxon>
        <taxon>Endopterygota</taxon>
        <taxon>Hymenoptera</taxon>
        <taxon>Apocrita</taxon>
        <taxon>Proctotrupomorpha</taxon>
        <taxon>Chalcidoidea</taxon>
        <taxon>Pteromalidae</taxon>
        <taxon>Pteromalinae</taxon>
        <taxon>Trichomalopsis</taxon>
    </lineage>
</organism>
<evidence type="ECO:0000256" key="1">
    <source>
        <dbReference type="SAM" id="MobiDB-lite"/>
    </source>
</evidence>
<evidence type="ECO:0000313" key="3">
    <source>
        <dbReference type="Proteomes" id="UP000215335"/>
    </source>
</evidence>
<feature type="compositionally biased region" description="Basic and acidic residues" evidence="1">
    <location>
        <begin position="99"/>
        <end position="114"/>
    </location>
</feature>
<feature type="region of interest" description="Disordered" evidence="1">
    <location>
        <begin position="223"/>
        <end position="247"/>
    </location>
</feature>
<dbReference type="AlphaFoldDB" id="A0A232EYU1"/>
<evidence type="ECO:0000313" key="2">
    <source>
        <dbReference type="EMBL" id="OXU23656.1"/>
    </source>
</evidence>
<comment type="caution">
    <text evidence="2">The sequence shown here is derived from an EMBL/GenBank/DDBJ whole genome shotgun (WGS) entry which is preliminary data.</text>
</comment>
<protein>
    <submittedName>
        <fullName evidence="2">Uncharacterized protein</fullName>
    </submittedName>
</protein>
<gene>
    <name evidence="2" type="ORF">TSAR_003895</name>
</gene>
<keyword evidence="3" id="KW-1185">Reference proteome</keyword>
<name>A0A232EYU1_9HYME</name>
<feature type="compositionally biased region" description="Low complexity" evidence="1">
    <location>
        <begin position="115"/>
        <end position="127"/>
    </location>
</feature>
<feature type="compositionally biased region" description="Gly residues" evidence="1">
    <location>
        <begin position="238"/>
        <end position="247"/>
    </location>
</feature>
<feature type="region of interest" description="Disordered" evidence="1">
    <location>
        <begin position="1"/>
        <end position="127"/>
    </location>
</feature>
<dbReference type="EMBL" id="NNAY01001538">
    <property type="protein sequence ID" value="OXU23656.1"/>
    <property type="molecule type" value="Genomic_DNA"/>
</dbReference>
<sequence>MADTGETKSPEIAFGTRRRKEHSTVNEKEGYSGKIHKEEKVDDERNQGRKEKNEEEDEVVNESSETTKTAAASETGTTEAGTTAAVVGKETTVPAKAEIPARDKKKEDAGKVSTEDATGTGAESTTEELAVVTKLIEDLENKIDRIDREKRSLEKEMNEMGEKVRLKRIINEGLRRDIELVKKERIMDKNRMNELESVIEELLKKGKKGLPPGVATLSRAHFLGPGMGARPTSLSGRFGSGDGSVTS</sequence>
<proteinExistence type="predicted"/>
<feature type="compositionally biased region" description="Basic and acidic residues" evidence="1">
    <location>
        <begin position="22"/>
        <end position="53"/>
    </location>
</feature>
<reference evidence="2 3" key="1">
    <citation type="journal article" date="2017" name="Curr. Biol.">
        <title>The Evolution of Venom by Co-option of Single-Copy Genes.</title>
        <authorList>
            <person name="Martinson E.O."/>
            <person name="Mrinalini"/>
            <person name="Kelkar Y.D."/>
            <person name="Chang C.H."/>
            <person name="Werren J.H."/>
        </authorList>
    </citation>
    <scope>NUCLEOTIDE SEQUENCE [LARGE SCALE GENOMIC DNA]</scope>
    <source>
        <strain evidence="2 3">Alberta</strain>
        <tissue evidence="2">Whole body</tissue>
    </source>
</reference>